<keyword evidence="3" id="KW-1185">Reference proteome</keyword>
<name>A0A3R7PRZ9_PENVA</name>
<reference evidence="2 3" key="1">
    <citation type="submission" date="2018-04" db="EMBL/GenBank/DDBJ databases">
        <authorList>
            <person name="Zhang X."/>
            <person name="Yuan J."/>
            <person name="Li F."/>
            <person name="Xiang J."/>
        </authorList>
    </citation>
    <scope>NUCLEOTIDE SEQUENCE [LARGE SCALE GENOMIC DNA]</scope>
    <source>
        <tissue evidence="2">Muscle</tissue>
    </source>
</reference>
<evidence type="ECO:0000313" key="3">
    <source>
        <dbReference type="Proteomes" id="UP000283509"/>
    </source>
</evidence>
<feature type="compositionally biased region" description="Low complexity" evidence="1">
    <location>
        <begin position="424"/>
        <end position="433"/>
    </location>
</feature>
<feature type="compositionally biased region" description="Pro residues" evidence="1">
    <location>
        <begin position="254"/>
        <end position="277"/>
    </location>
</feature>
<feature type="compositionally biased region" description="Pro residues" evidence="1">
    <location>
        <begin position="401"/>
        <end position="423"/>
    </location>
</feature>
<evidence type="ECO:0000256" key="1">
    <source>
        <dbReference type="SAM" id="MobiDB-lite"/>
    </source>
</evidence>
<organism evidence="2 3">
    <name type="scientific">Penaeus vannamei</name>
    <name type="common">Whiteleg shrimp</name>
    <name type="synonym">Litopenaeus vannamei</name>
    <dbReference type="NCBI Taxonomy" id="6689"/>
    <lineage>
        <taxon>Eukaryota</taxon>
        <taxon>Metazoa</taxon>
        <taxon>Ecdysozoa</taxon>
        <taxon>Arthropoda</taxon>
        <taxon>Crustacea</taxon>
        <taxon>Multicrustacea</taxon>
        <taxon>Malacostraca</taxon>
        <taxon>Eumalacostraca</taxon>
        <taxon>Eucarida</taxon>
        <taxon>Decapoda</taxon>
        <taxon>Dendrobranchiata</taxon>
        <taxon>Penaeoidea</taxon>
        <taxon>Penaeidae</taxon>
        <taxon>Penaeus</taxon>
    </lineage>
</organism>
<dbReference type="OrthoDB" id="6376275at2759"/>
<feature type="compositionally biased region" description="Pro residues" evidence="1">
    <location>
        <begin position="316"/>
        <end position="334"/>
    </location>
</feature>
<proteinExistence type="predicted"/>
<dbReference type="STRING" id="6689.A0A3R7PRZ9"/>
<dbReference type="PRINTS" id="PR01217">
    <property type="entry name" value="PRICHEXTENSN"/>
</dbReference>
<gene>
    <name evidence="2" type="ORF">C7M84_006323</name>
</gene>
<comment type="caution">
    <text evidence="2">The sequence shown here is derived from an EMBL/GenBank/DDBJ whole genome shotgun (WGS) entry which is preliminary data.</text>
</comment>
<accession>A0A3R7PRZ9</accession>
<dbReference type="AlphaFoldDB" id="A0A3R7PRZ9"/>
<sequence>MVLTLPRTREDWPVFSSSCLYKRTHADRRIPPLLPPSLTLSSTHLLTPTFLTPASSPRVLHSPIHLLFDPTNNSNQGHSDEANNETREGLGIFLSAGHGGGGTGLFLTYISAIITGVEAGVFAILNIVLLSMHSCTEEPPEKLGGGLDTFWDWYFYDEQKCQLQHENYTAPSWINATQYPLDSRPRTTMEENIKYQITYLALHSAWLLSCLLLIYGNARKLWANPVRFQEQQRHESPPHPPTQLPPHPHHPPILNNPPPSLLITPPPHPHPPPPSLPPSLTHPHPHHPLFTHTPPSLSSPANPVRFQEQQRMISPYHPPPPSPPPQSSSSTPHPPPHHQPPHHPLITPLTPLTHPPPHPTTPSPPSPLSLTPPSLSSPANPVRFKSSSSMISPHHPHHHPPPPPHHPSPPLTPPHHPHPPLTPTLPSSPLTHQPLPPPHSPLTHPHHHPPSLPHLSSPPQQIPFGFKSSSGMIWAFSMYLRGYVIWLVNLVEFGTGLNAFSKTQSDMLIVINRS</sequence>
<feature type="compositionally biased region" description="Pro residues" evidence="1">
    <location>
        <begin position="353"/>
        <end position="367"/>
    </location>
</feature>
<feature type="region of interest" description="Disordered" evidence="1">
    <location>
        <begin position="229"/>
        <end position="459"/>
    </location>
</feature>
<reference evidence="2 3" key="2">
    <citation type="submission" date="2019-01" db="EMBL/GenBank/DDBJ databases">
        <title>The decoding of complex shrimp genome reveals the adaptation for benthos swimmer, frequently molting mechanism and breeding impact on genome.</title>
        <authorList>
            <person name="Sun Y."/>
            <person name="Gao Y."/>
            <person name="Yu Y."/>
        </authorList>
    </citation>
    <scope>NUCLEOTIDE SEQUENCE [LARGE SCALE GENOMIC DNA]</scope>
    <source>
        <tissue evidence="2">Muscle</tissue>
    </source>
</reference>
<dbReference type="Proteomes" id="UP000283509">
    <property type="component" value="Unassembled WGS sequence"/>
</dbReference>
<evidence type="ECO:0000313" key="2">
    <source>
        <dbReference type="EMBL" id="ROT75127.1"/>
    </source>
</evidence>
<dbReference type="EMBL" id="QCYY01001808">
    <property type="protein sequence ID" value="ROT75127.1"/>
    <property type="molecule type" value="Genomic_DNA"/>
</dbReference>
<feature type="compositionally biased region" description="Low complexity" evidence="1">
    <location>
        <begin position="368"/>
        <end position="378"/>
    </location>
</feature>
<protein>
    <submittedName>
        <fullName evidence="2">Uncharacterized protein</fullName>
    </submittedName>
</protein>